<dbReference type="PANTHER" id="PTHR40446">
    <property type="entry name" value="N-ACETYLGLUCOSAMINE-1-PHOSPHODIESTER ALPHA-N-ACETYLGLUCOSAMINIDASE"/>
    <property type="match status" value="1"/>
</dbReference>
<dbReference type="Proteomes" id="UP000245086">
    <property type="component" value="Unassembled WGS sequence"/>
</dbReference>
<feature type="domain" description="Phosphodiester glycosidase" evidence="2">
    <location>
        <begin position="99"/>
        <end position="286"/>
    </location>
</feature>
<dbReference type="Pfam" id="PF09992">
    <property type="entry name" value="NAGPA"/>
    <property type="match status" value="1"/>
</dbReference>
<proteinExistence type="predicted"/>
<name>A0A2P2E739_9PROT</name>
<dbReference type="PROSITE" id="PS51257">
    <property type="entry name" value="PROKAR_LIPOPROTEIN"/>
    <property type="match status" value="1"/>
</dbReference>
<feature type="chain" id="PRO_5015141252" description="Phosphodiester glycosidase domain-containing protein" evidence="1">
    <location>
        <begin position="21"/>
        <end position="293"/>
    </location>
</feature>
<dbReference type="PANTHER" id="PTHR40446:SF2">
    <property type="entry name" value="N-ACETYLGLUCOSAMINE-1-PHOSPHODIESTER ALPHA-N-ACETYLGLUCOSAMINIDASE"/>
    <property type="match status" value="1"/>
</dbReference>
<evidence type="ECO:0000259" key="2">
    <source>
        <dbReference type="Pfam" id="PF09992"/>
    </source>
</evidence>
<organism evidence="3 4">
    <name type="scientific">Candidatus Phycosocius bacilliformis</name>
    <dbReference type="NCBI Taxonomy" id="1445552"/>
    <lineage>
        <taxon>Bacteria</taxon>
        <taxon>Pseudomonadati</taxon>
        <taxon>Pseudomonadota</taxon>
        <taxon>Alphaproteobacteria</taxon>
        <taxon>Caulobacterales</taxon>
        <taxon>Caulobacterales incertae sedis</taxon>
        <taxon>Candidatus Phycosocius</taxon>
    </lineage>
</organism>
<protein>
    <recommendedName>
        <fullName evidence="2">Phosphodiester glycosidase domain-containing protein</fullName>
    </recommendedName>
</protein>
<dbReference type="InterPro" id="IPR018711">
    <property type="entry name" value="NAGPA"/>
</dbReference>
<dbReference type="AlphaFoldDB" id="A0A2P2E739"/>
<sequence>MNRAMSSLAMSASLVLASCAGGPPLSKGKPFDLTPPQQRLAPGIQFSQRLWPGPVPMQVSIVEVDLTTRDLGLVVGGIAADAKGEYLSRTTSSFVRDTGAVVAINGGYFSPVVNAEGQALDAIGFSKSGGLLQSPPNTAQTAGMATAVVCFKRREIAILATFSCPDRFTDGLAAGPILVAAGKVVTDVKNTTRHPRSAIGMNARGDRLWLITIDGRQPGYSEGASFEETARILVALGATEALNLDGGGSTALVARDGSGKPRQLNRPIQGGVPGRERPVANHIGVFELSRPIR</sequence>
<reference evidence="3 4" key="1">
    <citation type="journal article" date="2018" name="Genome Announc.">
        <title>Draft Genome Sequence of "Candidatus Phycosocius bacilliformis," an Alphaproteobacterial Ectosymbiont of the Hydrocarbon-Producing Green Alga Botryococcus braunii.</title>
        <authorList>
            <person name="Tanabe Y."/>
            <person name="Yamaguchi H."/>
            <person name="Watanabe M.M."/>
        </authorList>
    </citation>
    <scope>NUCLEOTIDE SEQUENCE [LARGE SCALE GENOMIC DNA]</scope>
    <source>
        <strain evidence="3 4">BOTRYCO-2</strain>
    </source>
</reference>
<keyword evidence="4" id="KW-1185">Reference proteome</keyword>
<dbReference type="EMBL" id="BFBR01000001">
    <property type="protein sequence ID" value="GBF56877.1"/>
    <property type="molecule type" value="Genomic_DNA"/>
</dbReference>
<evidence type="ECO:0000313" key="4">
    <source>
        <dbReference type="Proteomes" id="UP000245086"/>
    </source>
</evidence>
<evidence type="ECO:0000256" key="1">
    <source>
        <dbReference type="SAM" id="SignalP"/>
    </source>
</evidence>
<feature type="signal peptide" evidence="1">
    <location>
        <begin position="1"/>
        <end position="20"/>
    </location>
</feature>
<evidence type="ECO:0000313" key="3">
    <source>
        <dbReference type="EMBL" id="GBF56877.1"/>
    </source>
</evidence>
<comment type="caution">
    <text evidence="3">The sequence shown here is derived from an EMBL/GenBank/DDBJ whole genome shotgun (WGS) entry which is preliminary data.</text>
</comment>
<keyword evidence="1" id="KW-0732">Signal</keyword>
<gene>
    <name evidence="3" type="ORF">PbB2_00534</name>
</gene>
<dbReference type="OrthoDB" id="9809781at2"/>
<accession>A0A2P2E739</accession>